<evidence type="ECO:0000256" key="1">
    <source>
        <dbReference type="SAM" id="MobiDB-lite"/>
    </source>
</evidence>
<sequence length="82" mass="9609">MERTAEQAELVPTRQYTDSRTGKSDFERCIAMNDEAINWDDVPVVITKDQLYRICHINKYRPVPAPKRENPLRVYGQENTLL</sequence>
<reference evidence="2 3" key="1">
    <citation type="submission" date="2007-08" db="EMBL/GenBank/DDBJ databases">
        <title>Draft genome sequence of Clostridium leptum (DSM 753).</title>
        <authorList>
            <person name="Sudarsanam P."/>
            <person name="Ley R."/>
            <person name="Guruge J."/>
            <person name="Turnbaugh P.J."/>
            <person name="Mahowald M."/>
            <person name="Liep D."/>
            <person name="Gordon J."/>
        </authorList>
    </citation>
    <scope>NUCLEOTIDE SEQUENCE [LARGE SCALE GENOMIC DNA]</scope>
    <source>
        <strain evidence="2 3">DSM 753</strain>
    </source>
</reference>
<protein>
    <submittedName>
        <fullName evidence="2">Uncharacterized protein</fullName>
    </submittedName>
</protein>
<comment type="caution">
    <text evidence="2">The sequence shown here is derived from an EMBL/GenBank/DDBJ whole genome shotgun (WGS) entry which is preliminary data.</text>
</comment>
<evidence type="ECO:0000313" key="3">
    <source>
        <dbReference type="Proteomes" id="UP000003490"/>
    </source>
</evidence>
<dbReference type="AlphaFoldDB" id="A7VYX0"/>
<reference evidence="2 3" key="2">
    <citation type="submission" date="2007-08" db="EMBL/GenBank/DDBJ databases">
        <authorList>
            <person name="Fulton L."/>
            <person name="Clifton S."/>
            <person name="Fulton B."/>
            <person name="Xu J."/>
            <person name="Minx P."/>
            <person name="Pepin K.H."/>
            <person name="Johnson M."/>
            <person name="Thiruvilangam P."/>
            <person name="Bhonagiri V."/>
            <person name="Nash W.E."/>
            <person name="Wang C."/>
            <person name="Mardis E.R."/>
            <person name="Wilson R.K."/>
        </authorList>
    </citation>
    <scope>NUCLEOTIDE SEQUENCE [LARGE SCALE GENOMIC DNA]</scope>
    <source>
        <strain evidence="2 3">DSM 753</strain>
    </source>
</reference>
<feature type="region of interest" description="Disordered" evidence="1">
    <location>
        <begin position="1"/>
        <end position="22"/>
    </location>
</feature>
<organism evidence="2 3">
    <name type="scientific">[Clostridium] leptum DSM 753</name>
    <dbReference type="NCBI Taxonomy" id="428125"/>
    <lineage>
        <taxon>Bacteria</taxon>
        <taxon>Bacillati</taxon>
        <taxon>Bacillota</taxon>
        <taxon>Clostridia</taxon>
        <taxon>Eubacteriales</taxon>
        <taxon>Oscillospiraceae</taxon>
        <taxon>Oscillospiraceae incertae sedis</taxon>
    </lineage>
</organism>
<gene>
    <name evidence="2" type="ORF">CLOLEP_03798</name>
</gene>
<proteinExistence type="predicted"/>
<accession>A7VYX0</accession>
<evidence type="ECO:0000313" key="2">
    <source>
        <dbReference type="EMBL" id="EDO59748.1"/>
    </source>
</evidence>
<dbReference type="Proteomes" id="UP000003490">
    <property type="component" value="Unassembled WGS sequence"/>
</dbReference>
<dbReference type="EMBL" id="ABCB02000021">
    <property type="protein sequence ID" value="EDO59748.1"/>
    <property type="molecule type" value="Genomic_DNA"/>
</dbReference>
<dbReference type="HOGENOM" id="CLU_2552276_0_0_9"/>
<name>A7VYX0_9FIRM</name>